<dbReference type="Proteomes" id="UP000824890">
    <property type="component" value="Unassembled WGS sequence"/>
</dbReference>
<proteinExistence type="predicted"/>
<name>A0ABQ8EPX2_BRANA</name>
<evidence type="ECO:0000313" key="2">
    <source>
        <dbReference type="Proteomes" id="UP000824890"/>
    </source>
</evidence>
<gene>
    <name evidence="1" type="ORF">HID58_002322</name>
</gene>
<dbReference type="EMBL" id="JAGKQM010000001">
    <property type="protein sequence ID" value="KAH0942685.1"/>
    <property type="molecule type" value="Genomic_DNA"/>
</dbReference>
<keyword evidence="2" id="KW-1185">Reference proteome</keyword>
<comment type="caution">
    <text evidence="1">The sequence shown here is derived from an EMBL/GenBank/DDBJ whole genome shotgun (WGS) entry which is preliminary data.</text>
</comment>
<sequence>MVVDKPGDPALRVVSYNYGLCLSSSKKGRLLGKNHLSVVKIAGSSGSAIDGPGSMAGVGRKFDGEAGNIGIKGDASDHTPGACAASVAILGLSSGRAIWFHESCGGVYGSIPRNSERENLSEAKDQEDKEGTVSMFVLVPGDNLVDSWYRIVSMPNKEGGNIGRTLPLILGHSQLCSTAICPSEVARINVGMTMRQDPRHALPKSGGLEIDLSETHRFEDIFVREPDGCVDLQGDLPVYLFDLKSSSSGRLSLIAWLFGVVSSFVSSSYPLRRLKYGTRCVRLVNLEYRDA</sequence>
<accession>A0ABQ8EPX2</accession>
<protein>
    <submittedName>
        <fullName evidence="1">Uncharacterized protein</fullName>
    </submittedName>
</protein>
<organism evidence="1 2">
    <name type="scientific">Brassica napus</name>
    <name type="common">Rape</name>
    <dbReference type="NCBI Taxonomy" id="3708"/>
    <lineage>
        <taxon>Eukaryota</taxon>
        <taxon>Viridiplantae</taxon>
        <taxon>Streptophyta</taxon>
        <taxon>Embryophyta</taxon>
        <taxon>Tracheophyta</taxon>
        <taxon>Spermatophyta</taxon>
        <taxon>Magnoliopsida</taxon>
        <taxon>eudicotyledons</taxon>
        <taxon>Gunneridae</taxon>
        <taxon>Pentapetalae</taxon>
        <taxon>rosids</taxon>
        <taxon>malvids</taxon>
        <taxon>Brassicales</taxon>
        <taxon>Brassicaceae</taxon>
        <taxon>Brassiceae</taxon>
        <taxon>Brassica</taxon>
    </lineage>
</organism>
<reference evidence="1 2" key="1">
    <citation type="submission" date="2021-05" db="EMBL/GenBank/DDBJ databases">
        <title>Genome Assembly of Synthetic Allotetraploid Brassica napus Reveals Homoeologous Exchanges between Subgenomes.</title>
        <authorList>
            <person name="Davis J.T."/>
        </authorList>
    </citation>
    <scope>NUCLEOTIDE SEQUENCE [LARGE SCALE GENOMIC DNA]</scope>
    <source>
        <strain evidence="2">cv. Da-Ae</strain>
        <tissue evidence="1">Seedling</tissue>
    </source>
</reference>
<evidence type="ECO:0000313" key="1">
    <source>
        <dbReference type="EMBL" id="KAH0942685.1"/>
    </source>
</evidence>